<feature type="non-terminal residue" evidence="1">
    <location>
        <position position="1"/>
    </location>
</feature>
<feature type="non-terminal residue" evidence="1">
    <location>
        <position position="163"/>
    </location>
</feature>
<protein>
    <submittedName>
        <fullName evidence="1">Uncharacterized protein</fullName>
    </submittedName>
</protein>
<dbReference type="AlphaFoldDB" id="A0A699JQN4"/>
<accession>A0A699JQN4</accession>
<organism evidence="1">
    <name type="scientific">Tanacetum cinerariifolium</name>
    <name type="common">Dalmatian daisy</name>
    <name type="synonym">Chrysanthemum cinerariifolium</name>
    <dbReference type="NCBI Taxonomy" id="118510"/>
    <lineage>
        <taxon>Eukaryota</taxon>
        <taxon>Viridiplantae</taxon>
        <taxon>Streptophyta</taxon>
        <taxon>Embryophyta</taxon>
        <taxon>Tracheophyta</taxon>
        <taxon>Spermatophyta</taxon>
        <taxon>Magnoliopsida</taxon>
        <taxon>eudicotyledons</taxon>
        <taxon>Gunneridae</taxon>
        <taxon>Pentapetalae</taxon>
        <taxon>asterids</taxon>
        <taxon>campanulids</taxon>
        <taxon>Asterales</taxon>
        <taxon>Asteraceae</taxon>
        <taxon>Asteroideae</taxon>
        <taxon>Anthemideae</taxon>
        <taxon>Anthemidinae</taxon>
        <taxon>Tanacetum</taxon>
    </lineage>
</organism>
<name>A0A699JQN4_TANCI</name>
<proteinExistence type="predicted"/>
<sequence length="163" mass="18680">KATAKIARQESKRRGRDKKLDEEIKSLRVVEAKVHVLHNQKKNLETLLEAKIHMKKVVEAKNVELAKELESLRVQFSNLQVINNQLSQKRCVKMDARLDKLSVDFDDEIYMHMLTAIAGRRWVTGHGLHLAVMKCAESPELRQVFVVVVSARLVKSMSEGLKQ</sequence>
<gene>
    <name evidence="1" type="ORF">Tci_619876</name>
</gene>
<reference evidence="1" key="1">
    <citation type="journal article" date="2019" name="Sci. Rep.">
        <title>Draft genome of Tanacetum cinerariifolium, the natural source of mosquito coil.</title>
        <authorList>
            <person name="Yamashiro T."/>
            <person name="Shiraishi A."/>
            <person name="Satake H."/>
            <person name="Nakayama K."/>
        </authorList>
    </citation>
    <scope>NUCLEOTIDE SEQUENCE</scope>
</reference>
<dbReference type="EMBL" id="BKCJ010431218">
    <property type="protein sequence ID" value="GFA47904.1"/>
    <property type="molecule type" value="Genomic_DNA"/>
</dbReference>
<comment type="caution">
    <text evidence="1">The sequence shown here is derived from an EMBL/GenBank/DDBJ whole genome shotgun (WGS) entry which is preliminary data.</text>
</comment>
<evidence type="ECO:0000313" key="1">
    <source>
        <dbReference type="EMBL" id="GFA47904.1"/>
    </source>
</evidence>